<feature type="domain" description="G-protein coupled receptors family 1 profile" evidence="11">
    <location>
        <begin position="44"/>
        <end position="297"/>
    </location>
</feature>
<dbReference type="PROSITE" id="PS50262">
    <property type="entry name" value="G_PROTEIN_RECEP_F1_2"/>
    <property type="match status" value="1"/>
</dbReference>
<dbReference type="PRINTS" id="PR00237">
    <property type="entry name" value="GPCRRHODOPSN"/>
</dbReference>
<evidence type="ECO:0000256" key="6">
    <source>
        <dbReference type="ARBA" id="ARBA00023136"/>
    </source>
</evidence>
<organism evidence="12 13">
    <name type="scientific">Amphiprion percula</name>
    <name type="common">Orange clownfish</name>
    <name type="synonym">Lutjanus percula</name>
    <dbReference type="NCBI Taxonomy" id="161767"/>
    <lineage>
        <taxon>Eukaryota</taxon>
        <taxon>Metazoa</taxon>
        <taxon>Chordata</taxon>
        <taxon>Craniata</taxon>
        <taxon>Vertebrata</taxon>
        <taxon>Euteleostomi</taxon>
        <taxon>Actinopterygii</taxon>
        <taxon>Neopterygii</taxon>
        <taxon>Teleostei</taxon>
        <taxon>Neoteleostei</taxon>
        <taxon>Acanthomorphata</taxon>
        <taxon>Ovalentaria</taxon>
        <taxon>Pomacentridae</taxon>
        <taxon>Amphiprion</taxon>
    </lineage>
</organism>
<proteinExistence type="inferred from homology"/>
<name>A0A3P8THG2_AMPPE</name>
<evidence type="ECO:0000256" key="9">
    <source>
        <dbReference type="RuleBase" id="RU000688"/>
    </source>
</evidence>
<dbReference type="SUPFAM" id="SSF81321">
    <property type="entry name" value="Family A G protein-coupled receptor-like"/>
    <property type="match status" value="1"/>
</dbReference>
<evidence type="ECO:0000256" key="1">
    <source>
        <dbReference type="ARBA" id="ARBA00004651"/>
    </source>
</evidence>
<dbReference type="GO" id="GO:0005886">
    <property type="term" value="C:plasma membrane"/>
    <property type="evidence" value="ECO:0007669"/>
    <property type="project" value="UniProtKB-SubCell"/>
</dbReference>
<dbReference type="GO" id="GO:0001594">
    <property type="term" value="F:trace-amine receptor activity"/>
    <property type="evidence" value="ECO:0007669"/>
    <property type="project" value="TreeGrafter"/>
</dbReference>
<feature type="transmembrane region" description="Helical" evidence="10">
    <location>
        <begin position="28"/>
        <end position="52"/>
    </location>
</feature>
<reference evidence="12" key="2">
    <citation type="submission" date="2025-08" db="UniProtKB">
        <authorList>
            <consortium name="Ensembl"/>
        </authorList>
    </citation>
    <scope>IDENTIFICATION</scope>
</reference>
<feature type="transmembrane region" description="Helical" evidence="10">
    <location>
        <begin position="191"/>
        <end position="211"/>
    </location>
</feature>
<dbReference type="Pfam" id="PF00001">
    <property type="entry name" value="7tm_1"/>
    <property type="match status" value="1"/>
</dbReference>
<comment type="subcellular location">
    <subcellularLocation>
        <location evidence="1">Cell membrane</location>
        <topology evidence="1">Multi-pass membrane protein</topology>
    </subcellularLocation>
</comment>
<dbReference type="InterPro" id="IPR000276">
    <property type="entry name" value="GPCR_Rhodpsn"/>
</dbReference>
<evidence type="ECO:0000256" key="2">
    <source>
        <dbReference type="ARBA" id="ARBA00022475"/>
    </source>
</evidence>
<evidence type="ECO:0000256" key="8">
    <source>
        <dbReference type="ARBA" id="ARBA00023224"/>
    </source>
</evidence>
<keyword evidence="4 10" id="KW-1133">Transmembrane helix</keyword>
<dbReference type="InterPro" id="IPR017452">
    <property type="entry name" value="GPCR_Rhodpsn_7TM"/>
</dbReference>
<keyword evidence="5 9" id="KW-0297">G-protein coupled receptor</keyword>
<dbReference type="STRING" id="161767.ENSAPEP00000024131"/>
<dbReference type="PANTHER" id="PTHR24249">
    <property type="entry name" value="HISTAMINE RECEPTOR-RELATED G-PROTEIN COUPLED RECEPTOR"/>
    <property type="match status" value="1"/>
</dbReference>
<evidence type="ECO:0000256" key="7">
    <source>
        <dbReference type="ARBA" id="ARBA00023170"/>
    </source>
</evidence>
<dbReference type="Gene3D" id="1.20.1070.10">
    <property type="entry name" value="Rhodopsin 7-helix transmembrane proteins"/>
    <property type="match status" value="1"/>
</dbReference>
<dbReference type="CDD" id="cd15055">
    <property type="entry name" value="7tmA_TAARs"/>
    <property type="match status" value="1"/>
</dbReference>
<reference evidence="12" key="3">
    <citation type="submission" date="2025-09" db="UniProtKB">
        <authorList>
            <consortium name="Ensembl"/>
        </authorList>
    </citation>
    <scope>IDENTIFICATION</scope>
</reference>
<keyword evidence="7 9" id="KW-0675">Receptor</keyword>
<feature type="transmembrane region" description="Helical" evidence="10">
    <location>
        <begin position="99"/>
        <end position="121"/>
    </location>
</feature>
<sequence>MEEEVELCFPQLLNSSCKKPKRPQLQLVATFMVLSSITLLTTTLNLLVIVSISHFKQLHTPTNLLLLSLAVSDFFVGIFTSFQMLLIDGCWYLGDFMCVVYQYLSYIVTSASIGTMVMISVDRYVAICDPLRYTAKVTYRRVQLSVSVCWIFSTVLQTLLLWRNLERPGRFVSCSGECVVGIDYVSGLLDVLLSFIGPVAVIVLLYLRVFVVAASQARAMRSHVASVTLQGSVTVTVRKSEMKAARTLGVVVVVFLICLCPYFCVTLTGQDALLNPSSVAFVTCLFYFNSCLNPIIYAFLYPWFRKCLRLIVTLQILQPDSSEANVL</sequence>
<evidence type="ECO:0000313" key="12">
    <source>
        <dbReference type="Ensembl" id="ENSAPEP00000024131.1"/>
    </source>
</evidence>
<keyword evidence="6 10" id="KW-0472">Membrane</keyword>
<dbReference type="InterPro" id="IPR050569">
    <property type="entry name" value="TAAR"/>
</dbReference>
<feature type="transmembrane region" description="Helical" evidence="10">
    <location>
        <begin position="142"/>
        <end position="162"/>
    </location>
</feature>
<keyword evidence="3 9" id="KW-0812">Transmembrane</keyword>
<dbReference type="AlphaFoldDB" id="A0A3P8THG2"/>
<evidence type="ECO:0000256" key="5">
    <source>
        <dbReference type="ARBA" id="ARBA00023040"/>
    </source>
</evidence>
<feature type="transmembrane region" description="Helical" evidence="10">
    <location>
        <begin position="248"/>
        <end position="268"/>
    </location>
</feature>
<dbReference type="PROSITE" id="PS00237">
    <property type="entry name" value="G_PROTEIN_RECEP_F1_1"/>
    <property type="match status" value="1"/>
</dbReference>
<reference evidence="12 13" key="1">
    <citation type="submission" date="2018-03" db="EMBL/GenBank/DDBJ databases">
        <title>Finding Nemo's genes: A chromosome-scale reference assembly of the genome of the orange clownfish Amphiprion percula.</title>
        <authorList>
            <person name="Lehmann R."/>
        </authorList>
    </citation>
    <scope>NUCLEOTIDE SEQUENCE</scope>
</reference>
<keyword evidence="2" id="KW-1003">Cell membrane</keyword>
<dbReference type="GeneTree" id="ENSGT01050000244823"/>
<dbReference type="Ensembl" id="ENSAPET00000024765.1">
    <property type="protein sequence ID" value="ENSAPEP00000024131.1"/>
    <property type="gene ID" value="ENSAPEG00000017160.1"/>
</dbReference>
<dbReference type="OMA" id="GCISITW"/>
<dbReference type="Proteomes" id="UP000265080">
    <property type="component" value="Chromosome 12"/>
</dbReference>
<evidence type="ECO:0000259" key="11">
    <source>
        <dbReference type="PROSITE" id="PS50262"/>
    </source>
</evidence>
<dbReference type="SMART" id="SM01381">
    <property type="entry name" value="7TM_GPCR_Srsx"/>
    <property type="match status" value="1"/>
</dbReference>
<feature type="transmembrane region" description="Helical" evidence="10">
    <location>
        <begin position="64"/>
        <end position="87"/>
    </location>
</feature>
<evidence type="ECO:0000256" key="10">
    <source>
        <dbReference type="SAM" id="Phobius"/>
    </source>
</evidence>
<protein>
    <recommendedName>
        <fullName evidence="11">G-protein coupled receptors family 1 profile domain-containing protein</fullName>
    </recommendedName>
</protein>
<accession>A0A3P8THG2</accession>
<comment type="similarity">
    <text evidence="9">Belongs to the G-protein coupled receptor 1 family.</text>
</comment>
<evidence type="ECO:0000256" key="3">
    <source>
        <dbReference type="ARBA" id="ARBA00022692"/>
    </source>
</evidence>
<evidence type="ECO:0000313" key="13">
    <source>
        <dbReference type="Proteomes" id="UP000265080"/>
    </source>
</evidence>
<keyword evidence="13" id="KW-1185">Reference proteome</keyword>
<keyword evidence="8 9" id="KW-0807">Transducer</keyword>
<feature type="transmembrane region" description="Helical" evidence="10">
    <location>
        <begin position="280"/>
        <end position="300"/>
    </location>
</feature>
<dbReference type="PANTHER" id="PTHR24249:SF381">
    <property type="entry name" value="TRACE AMINE ASSOCIATED RECEPTOR 19P-RELATED"/>
    <property type="match status" value="1"/>
</dbReference>
<evidence type="ECO:0000256" key="4">
    <source>
        <dbReference type="ARBA" id="ARBA00022989"/>
    </source>
</evidence>